<evidence type="ECO:0000256" key="3">
    <source>
        <dbReference type="ARBA" id="ARBA00022538"/>
    </source>
</evidence>
<organism evidence="13 14">
    <name type="scientific">Herrania umbratica</name>
    <dbReference type="NCBI Taxonomy" id="108875"/>
    <lineage>
        <taxon>Eukaryota</taxon>
        <taxon>Viridiplantae</taxon>
        <taxon>Streptophyta</taxon>
        <taxon>Embryophyta</taxon>
        <taxon>Tracheophyta</taxon>
        <taxon>Spermatophyta</taxon>
        <taxon>Magnoliopsida</taxon>
        <taxon>eudicotyledons</taxon>
        <taxon>Gunneridae</taxon>
        <taxon>Pentapetalae</taxon>
        <taxon>rosids</taxon>
        <taxon>malvids</taxon>
        <taxon>Malvales</taxon>
        <taxon>Malvaceae</taxon>
        <taxon>Byttnerioideae</taxon>
        <taxon>Herrania</taxon>
    </lineage>
</organism>
<keyword evidence="2" id="KW-0813">Transport</keyword>
<dbReference type="GeneID" id="110414550"/>
<feature type="transmembrane region" description="Helical" evidence="10">
    <location>
        <begin position="420"/>
        <end position="441"/>
    </location>
</feature>
<dbReference type="Pfam" id="PF00999">
    <property type="entry name" value="Na_H_Exchanger"/>
    <property type="match status" value="1"/>
</dbReference>
<dbReference type="GO" id="GO:1902600">
    <property type="term" value="P:proton transmembrane transport"/>
    <property type="evidence" value="ECO:0007669"/>
    <property type="project" value="InterPro"/>
</dbReference>
<evidence type="ECO:0000256" key="4">
    <source>
        <dbReference type="ARBA" id="ARBA00022692"/>
    </source>
</evidence>
<feature type="transmembrane region" description="Helical" evidence="10">
    <location>
        <begin position="389"/>
        <end position="408"/>
    </location>
</feature>
<keyword evidence="4 10" id="KW-0812">Transmembrane</keyword>
<dbReference type="AlphaFoldDB" id="A0A6J1A3B2"/>
<evidence type="ECO:0000256" key="6">
    <source>
        <dbReference type="ARBA" id="ARBA00022989"/>
    </source>
</evidence>
<dbReference type="OrthoDB" id="2687058at2759"/>
<name>A0A6J1A3B2_9ROSI</name>
<dbReference type="GO" id="GO:0016020">
    <property type="term" value="C:membrane"/>
    <property type="evidence" value="ECO:0007669"/>
    <property type="project" value="UniProtKB-SubCell"/>
</dbReference>
<feature type="transmembrane region" description="Helical" evidence="10">
    <location>
        <begin position="282"/>
        <end position="309"/>
    </location>
</feature>
<feature type="domain" description="Cation/H(+) antiporter central" evidence="12">
    <location>
        <begin position="497"/>
        <end position="634"/>
    </location>
</feature>
<dbReference type="GO" id="GO:0006813">
    <property type="term" value="P:potassium ion transport"/>
    <property type="evidence" value="ECO:0007669"/>
    <property type="project" value="UniProtKB-KW"/>
</dbReference>
<evidence type="ECO:0000256" key="8">
    <source>
        <dbReference type="ARBA" id="ARBA00023136"/>
    </source>
</evidence>
<feature type="transmembrane region" description="Helical" evidence="10">
    <location>
        <begin position="207"/>
        <end position="230"/>
    </location>
</feature>
<feature type="domain" description="Cation/H+ exchanger transmembrane" evidence="11">
    <location>
        <begin position="57"/>
        <end position="441"/>
    </location>
</feature>
<dbReference type="RefSeq" id="XP_021281493.1">
    <property type="nucleotide sequence ID" value="XM_021425818.1"/>
</dbReference>
<dbReference type="GO" id="GO:0006885">
    <property type="term" value="P:regulation of pH"/>
    <property type="evidence" value="ECO:0007669"/>
    <property type="project" value="TreeGrafter"/>
</dbReference>
<evidence type="ECO:0000256" key="1">
    <source>
        <dbReference type="ARBA" id="ARBA00004141"/>
    </source>
</evidence>
<evidence type="ECO:0000256" key="2">
    <source>
        <dbReference type="ARBA" id="ARBA00022448"/>
    </source>
</evidence>
<dbReference type="PANTHER" id="PTHR32468">
    <property type="entry name" value="CATION/H + ANTIPORTER"/>
    <property type="match status" value="1"/>
</dbReference>
<gene>
    <name evidence="14" type="primary">LOC110414550</name>
</gene>
<proteinExistence type="inferred from homology"/>
<evidence type="ECO:0000256" key="9">
    <source>
        <dbReference type="ARBA" id="ARBA00038341"/>
    </source>
</evidence>
<evidence type="ECO:0000256" key="10">
    <source>
        <dbReference type="SAM" id="Phobius"/>
    </source>
</evidence>
<dbReference type="Gene3D" id="1.20.1530.20">
    <property type="match status" value="1"/>
</dbReference>
<accession>A0A6J1A3B2</accession>
<feature type="transmembrane region" description="Helical" evidence="10">
    <location>
        <begin position="77"/>
        <end position="98"/>
    </location>
</feature>
<sequence>MSNLFGGKYNIVNGLNNEFKVCYNEERTFANTDWQVTNPLLKSLPIFMLQLSMVILFTRTFIIVLTPIRQPRFVSEILAGIVLGPSALGIIGWVSSNINPFEGALLLETMGNLGVTFYMFLVGLEMDLTPVRKMGKTACSVAIAGIVLPACGGAGLYYLVLQKEQENQRRPLEGGLFWAIALTVTSFPDLARMLSSLKLMYTDLGKTALTSAVLTDLSSWILLVAVVSAVNGRGKLYTVIPTMLFLVVSWFLMRPFILWAVKRIALRNESSMESRYNEKQVCYILSGVLLCGFFTEICGVHSMFGAFMFGLMIPSGELGTMIMDKIEEYVVGILLPPVFLITGLRTNFAHMAVEHTSHLVIIVILVASSVKVVSTLLVCLYLKCPIRDSLALGVLMNTKGVLAIIVLNEGRNVKGFDQQTFSWMVLSILIMTGLVGPIVSFTHKSTRYTKKYYRRNLERSKVEAELRVLACVHSSKNVSGLINLLHISNATRKYPITVFAVHLVELTGRASAMLIFHDKTRTTDVIGNEINPISRGKAEAEQIVSAFESFHNNNHAVYVRPLTAVSSYASMHEDVSNFALDKGVTVILLPFHKQANAHGGWTDENLQHKQVTDNLLANAPCSIGILVDRGLTPPYLPLGSQHDRKRKCRIAMLFLQGPDYREALAYAWRMAGTSGVMLTVVRFIPAKDVVEFAESDAGDGGGDDDDDDDEIFAAMFEKEKELLLDDDYINEFRFRTMHNQSISYIEKQVNSGDQIVSIIRSTYNDFDLYIVGRGHGMQSPLTVGLSDWSNCPELGLIGETLGAADFLPSGSVLVMQQSAPLPSAPKKIVSSARKKGLFKTSGQPSAVPFVNHRKADDYY</sequence>
<evidence type="ECO:0000259" key="11">
    <source>
        <dbReference type="Pfam" id="PF00999"/>
    </source>
</evidence>
<keyword evidence="7" id="KW-0406">Ion transport</keyword>
<feature type="transmembrane region" description="Helical" evidence="10">
    <location>
        <begin position="44"/>
        <end position="65"/>
    </location>
</feature>
<protein>
    <submittedName>
        <fullName evidence="14">Cation/H(+) antiporter 15-like</fullName>
    </submittedName>
</protein>
<dbReference type="PANTHER" id="PTHR32468:SF173">
    <property type="entry name" value="CATION_H(+) ANTIPORTER 15-LIKE"/>
    <property type="match status" value="1"/>
</dbReference>
<keyword evidence="3" id="KW-0633">Potassium transport</keyword>
<dbReference type="Pfam" id="PF23256">
    <property type="entry name" value="CHX17_2nd"/>
    <property type="match status" value="1"/>
</dbReference>
<dbReference type="InterPro" id="IPR050794">
    <property type="entry name" value="CPA2_transporter"/>
</dbReference>
<comment type="similarity">
    <text evidence="9">Belongs to the monovalent cation:proton antiporter 2 (CPA2) transporter (TC 2.A.37) family. CHX (TC 2.A.37.4) subfamily.</text>
</comment>
<dbReference type="GO" id="GO:0012505">
    <property type="term" value="C:endomembrane system"/>
    <property type="evidence" value="ECO:0007669"/>
    <property type="project" value="TreeGrafter"/>
</dbReference>
<evidence type="ECO:0000256" key="5">
    <source>
        <dbReference type="ARBA" id="ARBA00022958"/>
    </source>
</evidence>
<dbReference type="Proteomes" id="UP000504621">
    <property type="component" value="Unplaced"/>
</dbReference>
<feature type="transmembrane region" description="Helical" evidence="10">
    <location>
        <begin position="104"/>
        <end position="126"/>
    </location>
</feature>
<keyword evidence="13" id="KW-1185">Reference proteome</keyword>
<reference evidence="14" key="1">
    <citation type="submission" date="2025-08" db="UniProtKB">
        <authorList>
            <consortium name="RefSeq"/>
        </authorList>
    </citation>
    <scope>IDENTIFICATION</scope>
    <source>
        <tissue evidence="14">Leaf</tissue>
    </source>
</reference>
<feature type="transmembrane region" description="Helical" evidence="10">
    <location>
        <begin position="236"/>
        <end position="261"/>
    </location>
</feature>
<evidence type="ECO:0000313" key="13">
    <source>
        <dbReference type="Proteomes" id="UP000504621"/>
    </source>
</evidence>
<dbReference type="InterPro" id="IPR057291">
    <property type="entry name" value="CHX17_2nd"/>
</dbReference>
<dbReference type="InterPro" id="IPR006153">
    <property type="entry name" value="Cation/H_exchanger_TM"/>
</dbReference>
<keyword evidence="5" id="KW-0630">Potassium</keyword>
<comment type="subcellular location">
    <subcellularLocation>
        <location evidence="1">Membrane</location>
        <topology evidence="1">Multi-pass membrane protein</topology>
    </subcellularLocation>
</comment>
<keyword evidence="8 10" id="KW-0472">Membrane</keyword>
<keyword evidence="6 10" id="KW-1133">Transmembrane helix</keyword>
<evidence type="ECO:0000256" key="7">
    <source>
        <dbReference type="ARBA" id="ARBA00023065"/>
    </source>
</evidence>
<feature type="transmembrane region" description="Helical" evidence="10">
    <location>
        <begin position="138"/>
        <end position="160"/>
    </location>
</feature>
<dbReference type="GO" id="GO:0015297">
    <property type="term" value="F:antiporter activity"/>
    <property type="evidence" value="ECO:0007669"/>
    <property type="project" value="InterPro"/>
</dbReference>
<evidence type="ECO:0000259" key="12">
    <source>
        <dbReference type="Pfam" id="PF23256"/>
    </source>
</evidence>
<dbReference type="InterPro" id="IPR038770">
    <property type="entry name" value="Na+/solute_symporter_sf"/>
</dbReference>
<feature type="transmembrane region" description="Helical" evidence="10">
    <location>
        <begin position="360"/>
        <end position="383"/>
    </location>
</feature>
<evidence type="ECO:0000313" key="14">
    <source>
        <dbReference type="RefSeq" id="XP_021281493.1"/>
    </source>
</evidence>
<feature type="transmembrane region" description="Helical" evidence="10">
    <location>
        <begin position="175"/>
        <end position="195"/>
    </location>
</feature>